<dbReference type="AlphaFoldDB" id="A0A835M9D1"/>
<gene>
    <name evidence="1" type="ORF">IFM89_008083</name>
</gene>
<proteinExistence type="predicted"/>
<evidence type="ECO:0000313" key="1">
    <source>
        <dbReference type="EMBL" id="KAF9624145.1"/>
    </source>
</evidence>
<dbReference type="Proteomes" id="UP000631114">
    <property type="component" value="Unassembled WGS sequence"/>
</dbReference>
<evidence type="ECO:0000313" key="2">
    <source>
        <dbReference type="Proteomes" id="UP000631114"/>
    </source>
</evidence>
<reference evidence="1 2" key="1">
    <citation type="submission" date="2020-10" db="EMBL/GenBank/DDBJ databases">
        <title>The Coptis chinensis genome and diversification of protoberbering-type alkaloids.</title>
        <authorList>
            <person name="Wang B."/>
            <person name="Shu S."/>
            <person name="Song C."/>
            <person name="Liu Y."/>
        </authorList>
    </citation>
    <scope>NUCLEOTIDE SEQUENCE [LARGE SCALE GENOMIC DNA]</scope>
    <source>
        <strain evidence="1">HL-2020</strain>
        <tissue evidence="1">Leaf</tissue>
    </source>
</reference>
<accession>A0A835M9D1</accession>
<protein>
    <submittedName>
        <fullName evidence="1">Uncharacterized protein</fullName>
    </submittedName>
</protein>
<keyword evidence="2" id="KW-1185">Reference proteome</keyword>
<name>A0A835M9D1_9MAGN</name>
<dbReference type="EMBL" id="JADFTS010000001">
    <property type="protein sequence ID" value="KAF9624145.1"/>
    <property type="molecule type" value="Genomic_DNA"/>
</dbReference>
<sequence length="51" mass="5528">MFPNAKIVVLISNTASRTSKEGCMGVRQRYMFGCGSHPSRLCIGTYSSSTP</sequence>
<comment type="caution">
    <text evidence="1">The sequence shown here is derived from an EMBL/GenBank/DDBJ whole genome shotgun (WGS) entry which is preliminary data.</text>
</comment>
<organism evidence="1 2">
    <name type="scientific">Coptis chinensis</name>
    <dbReference type="NCBI Taxonomy" id="261450"/>
    <lineage>
        <taxon>Eukaryota</taxon>
        <taxon>Viridiplantae</taxon>
        <taxon>Streptophyta</taxon>
        <taxon>Embryophyta</taxon>
        <taxon>Tracheophyta</taxon>
        <taxon>Spermatophyta</taxon>
        <taxon>Magnoliopsida</taxon>
        <taxon>Ranunculales</taxon>
        <taxon>Ranunculaceae</taxon>
        <taxon>Coptidoideae</taxon>
        <taxon>Coptis</taxon>
    </lineage>
</organism>